<evidence type="ECO:0000256" key="3">
    <source>
        <dbReference type="RuleBase" id="RU003616"/>
    </source>
</evidence>
<dbReference type="PANTHER" id="PTHR45640:SF13">
    <property type="entry name" value="HEAT SHOCK PROTEIN 22-RELATED"/>
    <property type="match status" value="1"/>
</dbReference>
<reference evidence="8" key="1">
    <citation type="submission" date="2017-02" db="UniProtKB">
        <authorList>
            <consortium name="WormBaseParasite"/>
        </authorList>
    </citation>
    <scope>IDENTIFICATION</scope>
</reference>
<evidence type="ECO:0000313" key="7">
    <source>
        <dbReference type="Proteomes" id="UP000274756"/>
    </source>
</evidence>
<dbReference type="PROSITE" id="PS01031">
    <property type="entry name" value="SHSP"/>
    <property type="match status" value="1"/>
</dbReference>
<evidence type="ECO:0000313" key="6">
    <source>
        <dbReference type="Proteomes" id="UP000038040"/>
    </source>
</evidence>
<dbReference type="CDD" id="cd06526">
    <property type="entry name" value="metazoan_ACD"/>
    <property type="match status" value="1"/>
</dbReference>
<dbReference type="GO" id="GO:0005737">
    <property type="term" value="C:cytoplasm"/>
    <property type="evidence" value="ECO:0007669"/>
    <property type="project" value="TreeGrafter"/>
</dbReference>
<evidence type="ECO:0000259" key="4">
    <source>
        <dbReference type="PROSITE" id="PS01031"/>
    </source>
</evidence>
<dbReference type="GO" id="GO:0005634">
    <property type="term" value="C:nucleus"/>
    <property type="evidence" value="ECO:0007669"/>
    <property type="project" value="TreeGrafter"/>
</dbReference>
<dbReference type="GO" id="GO:0042026">
    <property type="term" value="P:protein refolding"/>
    <property type="evidence" value="ECO:0007669"/>
    <property type="project" value="TreeGrafter"/>
</dbReference>
<proteinExistence type="inferred from homology"/>
<dbReference type="WBParaSite" id="DME_0000817501-mRNA-1">
    <property type="protein sequence ID" value="DME_0000817501-mRNA-1"/>
    <property type="gene ID" value="DME_0000817501"/>
</dbReference>
<sequence>MEKSNAEQKPYEIELYVPNFKPDELSVKVNERALIVEGHHIEREENGSNVERHFIRQFILPNDAKKDELKSKLNEEGILNVWVPRETHQTVMRNIPIHVDPNWKMNSQCRDLALRQPIPLWWW</sequence>
<dbReference type="PANTHER" id="PTHR45640">
    <property type="entry name" value="HEAT SHOCK PROTEIN HSP-12.2-RELATED"/>
    <property type="match status" value="1"/>
</dbReference>
<dbReference type="GO" id="GO:0009408">
    <property type="term" value="P:response to heat"/>
    <property type="evidence" value="ECO:0007669"/>
    <property type="project" value="TreeGrafter"/>
</dbReference>
<protein>
    <submittedName>
        <fullName evidence="8">SHSP domain-containing protein</fullName>
    </submittedName>
</protein>
<dbReference type="Gene3D" id="2.60.40.790">
    <property type="match status" value="1"/>
</dbReference>
<keyword evidence="1" id="KW-0346">Stress response</keyword>
<dbReference type="SUPFAM" id="SSF49764">
    <property type="entry name" value="HSP20-like chaperones"/>
    <property type="match status" value="1"/>
</dbReference>
<feature type="domain" description="SHSP" evidence="4">
    <location>
        <begin position="1"/>
        <end position="100"/>
    </location>
</feature>
<dbReference type="EMBL" id="UYYG01000052">
    <property type="protein sequence ID" value="VDN52278.1"/>
    <property type="molecule type" value="Genomic_DNA"/>
</dbReference>
<gene>
    <name evidence="5" type="ORF">DME_LOCUS2251</name>
</gene>
<dbReference type="InterPro" id="IPR001436">
    <property type="entry name" value="Alpha-crystallin/sHSP_animal"/>
</dbReference>
<evidence type="ECO:0000313" key="8">
    <source>
        <dbReference type="WBParaSite" id="DME_0000817501-mRNA-1"/>
    </source>
</evidence>
<evidence type="ECO:0000256" key="2">
    <source>
        <dbReference type="PROSITE-ProRule" id="PRU00285"/>
    </source>
</evidence>
<dbReference type="GO" id="GO:0051082">
    <property type="term" value="F:unfolded protein binding"/>
    <property type="evidence" value="ECO:0007669"/>
    <property type="project" value="TreeGrafter"/>
</dbReference>
<evidence type="ECO:0000313" key="5">
    <source>
        <dbReference type="EMBL" id="VDN52278.1"/>
    </source>
</evidence>
<dbReference type="Pfam" id="PF00011">
    <property type="entry name" value="HSP20"/>
    <property type="match status" value="1"/>
</dbReference>
<keyword evidence="7" id="KW-1185">Reference proteome</keyword>
<evidence type="ECO:0000256" key="1">
    <source>
        <dbReference type="ARBA" id="ARBA00023016"/>
    </source>
</evidence>
<dbReference type="OrthoDB" id="1431247at2759"/>
<comment type="similarity">
    <text evidence="2 3">Belongs to the small heat shock protein (HSP20) family.</text>
</comment>
<dbReference type="AlphaFoldDB" id="A0A0N4UKD8"/>
<dbReference type="STRING" id="318479.A0A0N4UKD8"/>
<reference evidence="5 7" key="2">
    <citation type="submission" date="2018-11" db="EMBL/GenBank/DDBJ databases">
        <authorList>
            <consortium name="Pathogen Informatics"/>
        </authorList>
    </citation>
    <scope>NUCLEOTIDE SEQUENCE [LARGE SCALE GENOMIC DNA]</scope>
</reference>
<dbReference type="Proteomes" id="UP000038040">
    <property type="component" value="Unplaced"/>
</dbReference>
<organism evidence="6 8">
    <name type="scientific">Dracunculus medinensis</name>
    <name type="common">Guinea worm</name>
    <dbReference type="NCBI Taxonomy" id="318479"/>
    <lineage>
        <taxon>Eukaryota</taxon>
        <taxon>Metazoa</taxon>
        <taxon>Ecdysozoa</taxon>
        <taxon>Nematoda</taxon>
        <taxon>Chromadorea</taxon>
        <taxon>Rhabditida</taxon>
        <taxon>Spirurina</taxon>
        <taxon>Dracunculoidea</taxon>
        <taxon>Dracunculidae</taxon>
        <taxon>Dracunculus</taxon>
    </lineage>
</organism>
<name>A0A0N4UKD8_DRAME</name>
<dbReference type="InterPro" id="IPR008978">
    <property type="entry name" value="HSP20-like_chaperone"/>
</dbReference>
<accession>A0A0N4UKD8</accession>
<dbReference type="InterPro" id="IPR002068">
    <property type="entry name" value="A-crystallin/Hsp20_dom"/>
</dbReference>
<dbReference type="Proteomes" id="UP000274756">
    <property type="component" value="Unassembled WGS sequence"/>
</dbReference>
<dbReference type="PRINTS" id="PR00299">
    <property type="entry name" value="ACRYSTALLIN"/>
</dbReference>